<sequence length="111" mass="12768">MMPNEYQKLAIRTCSIPYDQKKDMLMHAVLGLTSEAGEVSGLFQKKYQGHKLDPEHLEKELGDCLWMIAEACTALGWNMETVMQTNIEKLRARYPEGFDAEHSLHRRANDI</sequence>
<accession>A0A4D7AN38</accession>
<name>A0A4D7AN38_9FIRM</name>
<dbReference type="SUPFAM" id="SSF101386">
    <property type="entry name" value="all-alpha NTP pyrophosphatases"/>
    <property type="match status" value="1"/>
</dbReference>
<keyword evidence="3" id="KW-1185">Reference proteome</keyword>
<dbReference type="InterPro" id="IPR011379">
    <property type="entry name" value="MazG-related_GP37"/>
</dbReference>
<dbReference type="EMBL" id="CP034413">
    <property type="protein sequence ID" value="QCI60954.1"/>
    <property type="molecule type" value="Genomic_DNA"/>
</dbReference>
<dbReference type="PIRSF" id="PIRSF006639">
    <property type="entry name" value="UCP006639_pph"/>
    <property type="match status" value="1"/>
</dbReference>
<dbReference type="Gene3D" id="1.10.287.1080">
    <property type="entry name" value="MazG-like"/>
    <property type="match status" value="1"/>
</dbReference>
<dbReference type="Proteomes" id="UP000298642">
    <property type="component" value="Chromosome"/>
</dbReference>
<organism evidence="2 3">
    <name type="scientific">Dysosmobacter welbionis</name>
    <dbReference type="NCBI Taxonomy" id="2093857"/>
    <lineage>
        <taxon>Bacteria</taxon>
        <taxon>Bacillati</taxon>
        <taxon>Bacillota</taxon>
        <taxon>Clostridia</taxon>
        <taxon>Eubacteriales</taxon>
        <taxon>Oscillospiraceae</taxon>
        <taxon>Dysosmobacter</taxon>
    </lineage>
</organism>
<reference evidence="3" key="1">
    <citation type="submission" date="2018-12" db="EMBL/GenBank/DDBJ databases">
        <title>Dusodibacter welbiota gen. nov., sp. nov., isolated from human faeces and emended description of the Oscillibacter genus.</title>
        <authorList>
            <person name="Le Roy T."/>
            <person name="Van der Smissen P."/>
            <person name="Delzenne N."/>
            <person name="Muccioli G."/>
            <person name="Collet J.F."/>
            <person name="Cani P.D."/>
        </authorList>
    </citation>
    <scope>NUCLEOTIDE SEQUENCE [LARGE SCALE GENOMIC DNA]</scope>
    <source>
        <strain evidence="3">J115</strain>
    </source>
</reference>
<dbReference type="Pfam" id="PF03819">
    <property type="entry name" value="MazG"/>
    <property type="match status" value="1"/>
</dbReference>
<dbReference type="InterPro" id="IPR004518">
    <property type="entry name" value="MazG-like_dom"/>
</dbReference>
<evidence type="ECO:0000313" key="2">
    <source>
        <dbReference type="EMBL" id="QCI60954.1"/>
    </source>
</evidence>
<dbReference type="AlphaFoldDB" id="A0A4D7AN38"/>
<dbReference type="CDD" id="cd11541">
    <property type="entry name" value="NTP-PPase_u4"/>
    <property type="match status" value="1"/>
</dbReference>
<keyword evidence="2" id="KW-0378">Hydrolase</keyword>
<proteinExistence type="predicted"/>
<dbReference type="KEGG" id="obj:EIO64_04345"/>
<evidence type="ECO:0000259" key="1">
    <source>
        <dbReference type="Pfam" id="PF03819"/>
    </source>
</evidence>
<gene>
    <name evidence="2" type="ORF">EIO64_04345</name>
</gene>
<dbReference type="GO" id="GO:0016787">
    <property type="term" value="F:hydrolase activity"/>
    <property type="evidence" value="ECO:0007669"/>
    <property type="project" value="UniProtKB-KW"/>
</dbReference>
<evidence type="ECO:0000313" key="3">
    <source>
        <dbReference type="Proteomes" id="UP000298642"/>
    </source>
</evidence>
<feature type="domain" description="NTP pyrophosphohydrolase MazG-like" evidence="1">
    <location>
        <begin position="30"/>
        <end position="98"/>
    </location>
</feature>
<protein>
    <submittedName>
        <fullName evidence="2">Nucleoside triphosphate pyrophosphohydrolase family protein</fullName>
    </submittedName>
</protein>